<evidence type="ECO:0008006" key="4">
    <source>
        <dbReference type="Google" id="ProtNLM"/>
    </source>
</evidence>
<evidence type="ECO:0000256" key="1">
    <source>
        <dbReference type="SAM" id="Coils"/>
    </source>
</evidence>
<name>A0A9P9GJB5_FUSSL</name>
<evidence type="ECO:0000313" key="2">
    <source>
        <dbReference type="EMBL" id="KAH7239615.1"/>
    </source>
</evidence>
<dbReference type="SUPFAM" id="SSF81383">
    <property type="entry name" value="F-box domain"/>
    <property type="match status" value="1"/>
</dbReference>
<dbReference type="Proteomes" id="UP000736672">
    <property type="component" value="Unassembled WGS sequence"/>
</dbReference>
<organism evidence="2 3">
    <name type="scientific">Fusarium solani</name>
    <name type="common">Filamentous fungus</name>
    <dbReference type="NCBI Taxonomy" id="169388"/>
    <lineage>
        <taxon>Eukaryota</taxon>
        <taxon>Fungi</taxon>
        <taxon>Dikarya</taxon>
        <taxon>Ascomycota</taxon>
        <taxon>Pezizomycotina</taxon>
        <taxon>Sordariomycetes</taxon>
        <taxon>Hypocreomycetidae</taxon>
        <taxon>Hypocreales</taxon>
        <taxon>Nectriaceae</taxon>
        <taxon>Fusarium</taxon>
        <taxon>Fusarium solani species complex</taxon>
    </lineage>
</organism>
<proteinExistence type="predicted"/>
<accession>A0A9P9GJB5</accession>
<comment type="caution">
    <text evidence="2">The sequence shown here is derived from an EMBL/GenBank/DDBJ whole genome shotgun (WGS) entry which is preliminary data.</text>
</comment>
<protein>
    <recommendedName>
        <fullName evidence="4">F-box domain-containing protein</fullName>
    </recommendedName>
</protein>
<dbReference type="InterPro" id="IPR036047">
    <property type="entry name" value="F-box-like_dom_sf"/>
</dbReference>
<dbReference type="EMBL" id="JAGTJS010000021">
    <property type="protein sequence ID" value="KAH7239615.1"/>
    <property type="molecule type" value="Genomic_DNA"/>
</dbReference>
<evidence type="ECO:0000313" key="3">
    <source>
        <dbReference type="Proteomes" id="UP000736672"/>
    </source>
</evidence>
<dbReference type="OrthoDB" id="40579at2759"/>
<dbReference type="AlphaFoldDB" id="A0A9P9GJB5"/>
<feature type="coiled-coil region" evidence="1">
    <location>
        <begin position="370"/>
        <end position="397"/>
    </location>
</feature>
<keyword evidence="3" id="KW-1185">Reference proteome</keyword>
<keyword evidence="1" id="KW-0175">Coiled coil</keyword>
<sequence length="531" mass="60895">MGYSEIHCHICGVSFNISRARTEKEPRSAAWGQECDYPDRFHPESCPDEPGCFWVDRYADGNEDAEEPETALVEPVKVFPADIDEDNFEPDDWEHISGPRCNQGDAYNGHNISVKAMRGCKTSQCLVRKSEDWEPEPDDEEFETSGHFFLSGLNDSMPSRDMDYPEVFPARHDCDSPHADNCIWTIEDAEVYAMPFHPTCLEVFKRASLHRYGVVDIECLTQWWAHEANYEDFHAFPRHPDVENGQQQSWNHSPGDEYLAANPCFVPGLESLLSSAKRPKELGQADSEVTPTAVAMAKNPTDLFSRLPGEIRTFILLQLGFRDIANLRLASRTFLQLPQSLFYHLTLSDSPWLYEAWSSLPISFWATTTREEEEKKEDSRQARLTELRNAIEVLEDEAHDSGDPDSNDAAIEAIDREIEKLEDISGSPRPTTAVIQLDRTETDWYSLQTEVGRNWKKLQGLRNRRRIWDDCQEILNRVDAYRREGKIRRGQAVDVVAMARRAEEVQAEKGRRWARYCAAGRQGPYNPEDWA</sequence>
<gene>
    <name evidence="2" type="ORF">B0J15DRAFT_502584</name>
</gene>
<reference evidence="2" key="1">
    <citation type="journal article" date="2021" name="Nat. Commun.">
        <title>Genetic determinants of endophytism in the Arabidopsis root mycobiome.</title>
        <authorList>
            <person name="Mesny F."/>
            <person name="Miyauchi S."/>
            <person name="Thiergart T."/>
            <person name="Pickel B."/>
            <person name="Atanasova L."/>
            <person name="Karlsson M."/>
            <person name="Huettel B."/>
            <person name="Barry K.W."/>
            <person name="Haridas S."/>
            <person name="Chen C."/>
            <person name="Bauer D."/>
            <person name="Andreopoulos W."/>
            <person name="Pangilinan J."/>
            <person name="LaButti K."/>
            <person name="Riley R."/>
            <person name="Lipzen A."/>
            <person name="Clum A."/>
            <person name="Drula E."/>
            <person name="Henrissat B."/>
            <person name="Kohler A."/>
            <person name="Grigoriev I.V."/>
            <person name="Martin F.M."/>
            <person name="Hacquard S."/>
        </authorList>
    </citation>
    <scope>NUCLEOTIDE SEQUENCE</scope>
    <source>
        <strain evidence="2">FSSC 5 MPI-SDFR-AT-0091</strain>
    </source>
</reference>